<proteinExistence type="predicted"/>
<accession>A0ABW2D173</accession>
<feature type="compositionally biased region" description="Basic and acidic residues" evidence="1">
    <location>
        <begin position="17"/>
        <end position="26"/>
    </location>
</feature>
<dbReference type="RefSeq" id="WP_160825598.1">
    <property type="nucleotide sequence ID" value="NZ_JBHSXE010000001.1"/>
</dbReference>
<organism evidence="2 3">
    <name type="scientific">Actinomadura yumaensis</name>
    <dbReference type="NCBI Taxonomy" id="111807"/>
    <lineage>
        <taxon>Bacteria</taxon>
        <taxon>Bacillati</taxon>
        <taxon>Actinomycetota</taxon>
        <taxon>Actinomycetes</taxon>
        <taxon>Streptosporangiales</taxon>
        <taxon>Thermomonosporaceae</taxon>
        <taxon>Actinomadura</taxon>
    </lineage>
</organism>
<protein>
    <submittedName>
        <fullName evidence="2">Uncharacterized protein</fullName>
    </submittedName>
</protein>
<evidence type="ECO:0000256" key="1">
    <source>
        <dbReference type="SAM" id="MobiDB-lite"/>
    </source>
</evidence>
<sequence length="69" mass="7634">MRNNRLHRCVARMLQRTQERARRDTRPGAAEPRATARNAAAPGAALPDTLNLASVDLRRLLDDGTLSLN</sequence>
<keyword evidence="3" id="KW-1185">Reference proteome</keyword>
<dbReference type="Proteomes" id="UP001596380">
    <property type="component" value="Unassembled WGS sequence"/>
</dbReference>
<evidence type="ECO:0000313" key="3">
    <source>
        <dbReference type="Proteomes" id="UP001596380"/>
    </source>
</evidence>
<feature type="compositionally biased region" description="Low complexity" evidence="1">
    <location>
        <begin position="28"/>
        <end position="42"/>
    </location>
</feature>
<name>A0ABW2D173_9ACTN</name>
<gene>
    <name evidence="2" type="ORF">ACFQKB_44950</name>
</gene>
<reference evidence="3" key="1">
    <citation type="journal article" date="2019" name="Int. J. Syst. Evol. Microbiol.">
        <title>The Global Catalogue of Microorganisms (GCM) 10K type strain sequencing project: providing services to taxonomists for standard genome sequencing and annotation.</title>
        <authorList>
            <consortium name="The Broad Institute Genomics Platform"/>
            <consortium name="The Broad Institute Genome Sequencing Center for Infectious Disease"/>
            <person name="Wu L."/>
            <person name="Ma J."/>
        </authorList>
    </citation>
    <scope>NUCLEOTIDE SEQUENCE [LARGE SCALE GENOMIC DNA]</scope>
    <source>
        <strain evidence="3">JCM 3369</strain>
    </source>
</reference>
<evidence type="ECO:0000313" key="2">
    <source>
        <dbReference type="EMBL" id="MFC6886980.1"/>
    </source>
</evidence>
<feature type="region of interest" description="Disordered" evidence="1">
    <location>
        <begin position="16"/>
        <end position="42"/>
    </location>
</feature>
<dbReference type="EMBL" id="JBHSXS010000064">
    <property type="protein sequence ID" value="MFC6886980.1"/>
    <property type="molecule type" value="Genomic_DNA"/>
</dbReference>
<comment type="caution">
    <text evidence="2">The sequence shown here is derived from an EMBL/GenBank/DDBJ whole genome shotgun (WGS) entry which is preliminary data.</text>
</comment>